<dbReference type="Pfam" id="PF00025">
    <property type="entry name" value="Arf"/>
    <property type="match status" value="1"/>
</dbReference>
<feature type="binding site" evidence="4">
    <location>
        <position position="49"/>
    </location>
    <ligand>
        <name>Mg(2+)</name>
        <dbReference type="ChEBI" id="CHEBI:18420"/>
    </ligand>
</feature>
<feature type="compositionally biased region" description="Basic and acidic residues" evidence="5">
    <location>
        <begin position="300"/>
        <end position="322"/>
    </location>
</feature>
<name>F2TW29_SALR5</name>
<dbReference type="GeneID" id="16067406"/>
<feature type="binding site" evidence="3">
    <location>
        <begin position="25"/>
        <end position="32"/>
    </location>
    <ligand>
        <name>GTP</name>
        <dbReference type="ChEBI" id="CHEBI:37565"/>
    </ligand>
</feature>
<dbReference type="GO" id="GO:0005525">
    <property type="term" value="F:GTP binding"/>
    <property type="evidence" value="ECO:0007669"/>
    <property type="project" value="UniProtKB-KW"/>
</dbReference>
<keyword evidence="4" id="KW-0460">Magnesium</keyword>
<dbReference type="GO" id="GO:0003924">
    <property type="term" value="F:GTPase activity"/>
    <property type="evidence" value="ECO:0007669"/>
    <property type="project" value="InterPro"/>
</dbReference>
<evidence type="ECO:0000256" key="2">
    <source>
        <dbReference type="ARBA" id="ARBA00023134"/>
    </source>
</evidence>
<dbReference type="EMBL" id="GL832955">
    <property type="protein sequence ID" value="EGD72275.1"/>
    <property type="molecule type" value="Genomic_DNA"/>
</dbReference>
<dbReference type="Proteomes" id="UP000007799">
    <property type="component" value="Unassembled WGS sequence"/>
</dbReference>
<feature type="binding site" evidence="3">
    <location>
        <position position="71"/>
    </location>
    <ligand>
        <name>GTP</name>
        <dbReference type="ChEBI" id="CHEBI:37565"/>
    </ligand>
</feature>
<dbReference type="InterPro" id="IPR027417">
    <property type="entry name" value="P-loop_NTPase"/>
</dbReference>
<feature type="binding site" evidence="4">
    <location>
        <position position="32"/>
    </location>
    <ligand>
        <name>Mg(2+)</name>
        <dbReference type="ChEBI" id="CHEBI:18420"/>
    </ligand>
</feature>
<dbReference type="SMART" id="SM00177">
    <property type="entry name" value="ARF"/>
    <property type="match status" value="1"/>
</dbReference>
<dbReference type="SMART" id="SM00178">
    <property type="entry name" value="SAR"/>
    <property type="match status" value="1"/>
</dbReference>
<sequence length="624" mass="69502">MFTLLQTLVRGCRSTPTDLTLGFLGPGSAGKTSIAAVIRGEPLEEVSETIGQDVFHFRRKKANITAYDLGGGERIRGIWERYYAEIHAFVFVVDASQPLSEAREVLWNMLKHDFVGGKPVLIMANKQDVDTASSAQLVSRELAISDLASTHGKSPFQLVEVCAIHSSKAGILKAIDWLITTLLEDFEGATQRRAKEMQQQAEVEAKEMKEKQERIRKRREERERKRALEEAAQQQQEQKEGDEGQSDAHAAKTPADEGYPLPGEAVPSSSPPITAAPVSHDRIVPLTDTGDGDDGDDGTETQRTRDGGSEDEGDRTSVKNSDDLEVEDMSMMGSRAEGGDAEERTSDNKDNSSGTGDGDGGDAAKQDSGEQPQKEPLFSRVNPPLPQSLNTDDRIADASSRSKKQPQPQPQPQQQRQQQQPSSGVKLAPLHPLDIISAAKSIKDASLIELVRAAAKAYATLKGEPVPSEGDLQWKMYRAACKECWQQIIKQARKGKRFSMDRLAIQAHTGWSAIVKYAWDERVYGPRPPQLTPSPEQWPREHFETDAGYEQYLQRWEEAQSFDDLTYEQKERYRLIAEVELHVFLQKNPAWRSVPVKHRQQKLFESLLVLECVSLHEPQLSSTA</sequence>
<keyword evidence="7" id="KW-1185">Reference proteome</keyword>
<reference evidence="6" key="1">
    <citation type="submission" date="2009-08" db="EMBL/GenBank/DDBJ databases">
        <title>Annotation of Salpingoeca rosetta.</title>
        <authorList>
            <consortium name="The Broad Institute Genome Sequencing Platform"/>
            <person name="Russ C."/>
            <person name="Cuomo C."/>
            <person name="Burger G."/>
            <person name="Gray M.W."/>
            <person name="Holland P.W.H."/>
            <person name="King N."/>
            <person name="Lang F.B.F."/>
            <person name="Roger A.J."/>
            <person name="Ruiz-Trillo I."/>
            <person name="Young S.K."/>
            <person name="Zeng Q."/>
            <person name="Gargeya S."/>
            <person name="Alvarado L."/>
            <person name="Berlin A."/>
            <person name="Chapman S.B."/>
            <person name="Chen Z."/>
            <person name="Freedman E."/>
            <person name="Gellesch M."/>
            <person name="Goldberg J."/>
            <person name="Griggs A."/>
            <person name="Gujja S."/>
            <person name="Heilman E."/>
            <person name="Heiman D."/>
            <person name="Howarth C."/>
            <person name="Mehta T."/>
            <person name="Neiman D."/>
            <person name="Pearson M."/>
            <person name="Roberts A."/>
            <person name="Saif S."/>
            <person name="Shea T."/>
            <person name="Shenoy N."/>
            <person name="Sisk P."/>
            <person name="Stolte C."/>
            <person name="Sykes S."/>
            <person name="White J."/>
            <person name="Yandava C."/>
            <person name="Haas B."/>
            <person name="Nusbaum C."/>
            <person name="Birren B."/>
        </authorList>
    </citation>
    <scope>NUCLEOTIDE SEQUENCE [LARGE SCALE GENOMIC DNA]</scope>
    <source>
        <strain evidence="6">ATCC 50818</strain>
    </source>
</reference>
<feature type="compositionally biased region" description="Basic and acidic residues" evidence="5">
    <location>
        <begin position="203"/>
        <end position="229"/>
    </location>
</feature>
<evidence type="ECO:0000313" key="7">
    <source>
        <dbReference type="Proteomes" id="UP000007799"/>
    </source>
</evidence>
<dbReference type="eggNOG" id="KOG0076">
    <property type="taxonomic scope" value="Eukaryota"/>
</dbReference>
<dbReference type="Gene3D" id="3.40.50.300">
    <property type="entry name" value="P-loop containing nucleotide triphosphate hydrolases"/>
    <property type="match status" value="1"/>
</dbReference>
<protein>
    <submittedName>
        <fullName evidence="6">Uncharacterized protein</fullName>
    </submittedName>
</protein>
<organism evidence="7">
    <name type="scientific">Salpingoeca rosetta (strain ATCC 50818 / BSB-021)</name>
    <dbReference type="NCBI Taxonomy" id="946362"/>
    <lineage>
        <taxon>Eukaryota</taxon>
        <taxon>Choanoflagellata</taxon>
        <taxon>Craspedida</taxon>
        <taxon>Salpingoecidae</taxon>
        <taxon>Salpingoeca</taxon>
    </lineage>
</organism>
<evidence type="ECO:0000313" key="6">
    <source>
        <dbReference type="EMBL" id="EGD72275.1"/>
    </source>
</evidence>
<feature type="region of interest" description="Disordered" evidence="5">
    <location>
        <begin position="194"/>
        <end position="425"/>
    </location>
</feature>
<feature type="compositionally biased region" description="Low complexity" evidence="5">
    <location>
        <begin position="412"/>
        <end position="423"/>
    </location>
</feature>
<dbReference type="STRING" id="946362.F2TW29"/>
<keyword evidence="1 3" id="KW-0547">Nucleotide-binding</keyword>
<dbReference type="OrthoDB" id="14717at2759"/>
<dbReference type="GO" id="GO:0046872">
    <property type="term" value="F:metal ion binding"/>
    <property type="evidence" value="ECO:0007669"/>
    <property type="project" value="UniProtKB-KW"/>
</dbReference>
<dbReference type="PRINTS" id="PR00328">
    <property type="entry name" value="SAR1GTPBP"/>
</dbReference>
<gene>
    <name evidence="6" type="ORF">PTSG_00295</name>
</gene>
<feature type="binding site" evidence="3">
    <location>
        <begin position="125"/>
        <end position="128"/>
    </location>
    <ligand>
        <name>GTP</name>
        <dbReference type="ChEBI" id="CHEBI:37565"/>
    </ligand>
</feature>
<feature type="compositionally biased region" description="Acidic residues" evidence="5">
    <location>
        <begin position="290"/>
        <end position="299"/>
    </location>
</feature>
<dbReference type="AlphaFoldDB" id="F2TW29"/>
<proteinExistence type="predicted"/>
<dbReference type="PANTHER" id="PTHR46090">
    <property type="entry name" value="ADP-RIBOSYLATION FACTOR-LIKE PROTEIN 13B"/>
    <property type="match status" value="1"/>
</dbReference>
<dbReference type="SUPFAM" id="SSF52540">
    <property type="entry name" value="P-loop containing nucleoside triphosphate hydrolases"/>
    <property type="match status" value="1"/>
</dbReference>
<keyword evidence="2 3" id="KW-0342">GTP-binding</keyword>
<accession>F2TW29</accession>
<dbReference type="InterPro" id="IPR006689">
    <property type="entry name" value="Small_GTPase_ARF/SAR"/>
</dbReference>
<evidence type="ECO:0000256" key="5">
    <source>
        <dbReference type="SAM" id="MobiDB-lite"/>
    </source>
</evidence>
<dbReference type="PROSITE" id="PS51417">
    <property type="entry name" value="ARF"/>
    <property type="match status" value="1"/>
</dbReference>
<dbReference type="RefSeq" id="XP_004998845.1">
    <property type="nucleotide sequence ID" value="XM_004998788.1"/>
</dbReference>
<dbReference type="InterPro" id="IPR051995">
    <property type="entry name" value="Ciliary_GTPase"/>
</dbReference>
<evidence type="ECO:0000256" key="1">
    <source>
        <dbReference type="ARBA" id="ARBA00022741"/>
    </source>
</evidence>
<feature type="compositionally biased region" description="Basic and acidic residues" evidence="5">
    <location>
        <begin position="337"/>
        <end position="350"/>
    </location>
</feature>
<dbReference type="OMA" id="VEVCAIH"/>
<keyword evidence="4" id="KW-0479">Metal-binding</keyword>
<evidence type="ECO:0000256" key="4">
    <source>
        <dbReference type="PIRSR" id="PIRSR606689-2"/>
    </source>
</evidence>
<dbReference type="PANTHER" id="PTHR46090:SF2">
    <property type="entry name" value="ADP-RIBOSYLATION FACTOR-LIKE PROTEIN 13B"/>
    <property type="match status" value="1"/>
</dbReference>
<dbReference type="InParanoid" id="F2TW29"/>
<evidence type="ECO:0000256" key="3">
    <source>
        <dbReference type="PIRSR" id="PIRSR606689-1"/>
    </source>
</evidence>
<dbReference type="KEGG" id="sre:PTSG_00295"/>